<evidence type="ECO:0000313" key="7">
    <source>
        <dbReference type="EMBL" id="MFD1193517.1"/>
    </source>
</evidence>
<feature type="transmembrane region" description="Helical" evidence="6">
    <location>
        <begin position="266"/>
        <end position="293"/>
    </location>
</feature>
<dbReference type="EMBL" id="JBHTKR010000001">
    <property type="protein sequence ID" value="MFD1193517.1"/>
    <property type="molecule type" value="Genomic_DNA"/>
</dbReference>
<dbReference type="PANTHER" id="PTHR43243">
    <property type="entry name" value="INNER MEMBRANE TRANSPORTER YGJI-RELATED"/>
    <property type="match status" value="1"/>
</dbReference>
<feature type="transmembrane region" description="Helical" evidence="6">
    <location>
        <begin position="148"/>
        <end position="170"/>
    </location>
</feature>
<proteinExistence type="predicted"/>
<dbReference type="Pfam" id="PF13520">
    <property type="entry name" value="AA_permease_2"/>
    <property type="match status" value="1"/>
</dbReference>
<feature type="transmembrane region" description="Helical" evidence="6">
    <location>
        <begin position="12"/>
        <end position="34"/>
    </location>
</feature>
<comment type="caution">
    <text evidence="7">The sequence shown here is derived from an EMBL/GenBank/DDBJ whole genome shotgun (WGS) entry which is preliminary data.</text>
</comment>
<evidence type="ECO:0000256" key="6">
    <source>
        <dbReference type="SAM" id="Phobius"/>
    </source>
</evidence>
<feature type="transmembrane region" description="Helical" evidence="6">
    <location>
        <begin position="85"/>
        <end position="106"/>
    </location>
</feature>
<feature type="transmembrane region" description="Helical" evidence="6">
    <location>
        <begin position="341"/>
        <end position="360"/>
    </location>
</feature>
<accession>A0ABW3TAH3</accession>
<dbReference type="Gene3D" id="1.20.1740.10">
    <property type="entry name" value="Amino acid/polyamine transporter I"/>
    <property type="match status" value="1"/>
</dbReference>
<dbReference type="RefSeq" id="WP_380788829.1">
    <property type="nucleotide sequence ID" value="NZ_JBHTKR010000001.1"/>
</dbReference>
<comment type="subcellular location">
    <subcellularLocation>
        <location evidence="1">Membrane</location>
        <topology evidence="1">Multi-pass membrane protein</topology>
    </subcellularLocation>
</comment>
<evidence type="ECO:0000313" key="8">
    <source>
        <dbReference type="Proteomes" id="UP001597151"/>
    </source>
</evidence>
<keyword evidence="8" id="KW-1185">Reference proteome</keyword>
<sequence length="396" mass="39779">MAEALKRRIGPGLLTAYGVGIMVGAGIYVLTGAAAGAAGIWAPLSFALAAIVAVPTALSFAELAARIPEAAGDSSYVEVGLRRHALAVAVGAVNVIAGVVAAAAVLRGGVGYLTSIVDIPFVWGIVGLGAAMTLIAVVGVLESLTFAAVLTVIEVLGLTLVIGAGFAAAPVADWVAPPAPEWSGVAAATIFAFFAFIGFDDVVNIAEETHAPGRSMPRAILWALAITGLLYMLVSLAAVRAVPRELLGASERPLALVWEAGTGTSAAFLSAIAVAAALNGVLAQIVMAARVLFGLGKRSPGLSVFRQAHKRFGTPALGTVVIGAAVTASALTLPVAVLAEITTQALLIVFAIVNVALIGLKRRVPEGPFVVPMVVPVLGVISCVLTFAASFLGGGG</sequence>
<dbReference type="PIRSF" id="PIRSF006060">
    <property type="entry name" value="AA_transporter"/>
    <property type="match status" value="1"/>
</dbReference>
<feature type="transmembrane region" description="Helical" evidence="6">
    <location>
        <begin position="121"/>
        <end position="141"/>
    </location>
</feature>
<keyword evidence="3 6" id="KW-0812">Transmembrane</keyword>
<feature type="transmembrane region" description="Helical" evidence="6">
    <location>
        <begin position="220"/>
        <end position="242"/>
    </location>
</feature>
<keyword evidence="2" id="KW-0813">Transport</keyword>
<feature type="transmembrane region" description="Helical" evidence="6">
    <location>
        <begin position="40"/>
        <end position="64"/>
    </location>
</feature>
<evidence type="ECO:0000256" key="3">
    <source>
        <dbReference type="ARBA" id="ARBA00022692"/>
    </source>
</evidence>
<keyword evidence="5 6" id="KW-0472">Membrane</keyword>
<name>A0ABW3TAH3_9RHOB</name>
<evidence type="ECO:0000256" key="1">
    <source>
        <dbReference type="ARBA" id="ARBA00004141"/>
    </source>
</evidence>
<feature type="transmembrane region" description="Helical" evidence="6">
    <location>
        <begin position="182"/>
        <end position="199"/>
    </location>
</feature>
<evidence type="ECO:0000256" key="2">
    <source>
        <dbReference type="ARBA" id="ARBA00022448"/>
    </source>
</evidence>
<gene>
    <name evidence="7" type="ORF">ACFQ3C_02395</name>
</gene>
<feature type="transmembrane region" description="Helical" evidence="6">
    <location>
        <begin position="369"/>
        <end position="392"/>
    </location>
</feature>
<feature type="transmembrane region" description="Helical" evidence="6">
    <location>
        <begin position="314"/>
        <end position="335"/>
    </location>
</feature>
<dbReference type="Proteomes" id="UP001597151">
    <property type="component" value="Unassembled WGS sequence"/>
</dbReference>
<dbReference type="PANTHER" id="PTHR43243:SF4">
    <property type="entry name" value="CATIONIC AMINO ACID TRANSPORTER 4"/>
    <property type="match status" value="1"/>
</dbReference>
<reference evidence="8" key="1">
    <citation type="journal article" date="2019" name="Int. J. Syst. Evol. Microbiol.">
        <title>The Global Catalogue of Microorganisms (GCM) 10K type strain sequencing project: providing services to taxonomists for standard genome sequencing and annotation.</title>
        <authorList>
            <consortium name="The Broad Institute Genomics Platform"/>
            <consortium name="The Broad Institute Genome Sequencing Center for Infectious Disease"/>
            <person name="Wu L."/>
            <person name="Ma J."/>
        </authorList>
    </citation>
    <scope>NUCLEOTIDE SEQUENCE [LARGE SCALE GENOMIC DNA]</scope>
    <source>
        <strain evidence="8">CCUG 55328</strain>
    </source>
</reference>
<evidence type="ECO:0000256" key="5">
    <source>
        <dbReference type="ARBA" id="ARBA00023136"/>
    </source>
</evidence>
<dbReference type="InterPro" id="IPR002293">
    <property type="entry name" value="AA/rel_permease1"/>
</dbReference>
<keyword evidence="4 6" id="KW-1133">Transmembrane helix</keyword>
<protein>
    <submittedName>
        <fullName evidence="7">APC family permease</fullName>
    </submittedName>
</protein>
<organism evidence="7 8">
    <name type="scientific">Seohaeicola saemankumensis</name>
    <dbReference type="NCBI Taxonomy" id="481181"/>
    <lineage>
        <taxon>Bacteria</taxon>
        <taxon>Pseudomonadati</taxon>
        <taxon>Pseudomonadota</taxon>
        <taxon>Alphaproteobacteria</taxon>
        <taxon>Rhodobacterales</taxon>
        <taxon>Roseobacteraceae</taxon>
        <taxon>Seohaeicola</taxon>
    </lineage>
</organism>
<evidence type="ECO:0000256" key="4">
    <source>
        <dbReference type="ARBA" id="ARBA00022989"/>
    </source>
</evidence>